<dbReference type="Proteomes" id="UP000524246">
    <property type="component" value="Unassembled WGS sequence"/>
</dbReference>
<dbReference type="InterPro" id="IPR023614">
    <property type="entry name" value="Porin_dom_sf"/>
</dbReference>
<dbReference type="InterPro" id="IPR010870">
    <property type="entry name" value="Porin_O/P"/>
</dbReference>
<gene>
    <name evidence="1" type="ORF">GYA55_06215</name>
</gene>
<dbReference type="AlphaFoldDB" id="A0A7X9FR53"/>
<dbReference type="EMBL" id="JAAZON010000269">
    <property type="protein sequence ID" value="NMC62749.1"/>
    <property type="molecule type" value="Genomic_DNA"/>
</dbReference>
<sequence length="398" mass="43877">MDIFTAAQSIPIVQVQDGASATKLIVRRKFCILSFFSVLFLFRRLREHMRKFIVAAALLALLPVYSQAKTLEQLLAEKGVITKAEANSVSTAEPAKVYWNDGTRIEFPDSGFKVKISTFLQAGYGFTDSPDGAQNVSSFDVNNARIELSGTALHEEFAYNLEYDGESNHLKKAYLQWNACDYGYARVGQFKTAISRQFNNSNWKLMFADRSFASNYFDFGYQKGARAEGKLMDGQIIVGGTLTNGISDGEGEYASGVDTKHIISADLRWNAVGKMDVFEEGDINMTQDPALSIGAAYAYSDSNNVINEYPDKVGINRTNVDVNFKYNGLGINAEYYISDESPDFAEESTTQGAYLQAGYFVMPKQLEVAGRWSYVNCDHGKGSGQCLGLKDIQGATAG</sequence>
<proteinExistence type="predicted"/>
<evidence type="ECO:0008006" key="3">
    <source>
        <dbReference type="Google" id="ProtNLM"/>
    </source>
</evidence>
<reference evidence="1 2" key="1">
    <citation type="journal article" date="2020" name="Biotechnol. Biofuels">
        <title>New insights from the biogas microbiome by comprehensive genome-resolved metagenomics of nearly 1600 species originating from multiple anaerobic digesters.</title>
        <authorList>
            <person name="Campanaro S."/>
            <person name="Treu L."/>
            <person name="Rodriguez-R L.M."/>
            <person name="Kovalovszki A."/>
            <person name="Ziels R.M."/>
            <person name="Maus I."/>
            <person name="Zhu X."/>
            <person name="Kougias P.G."/>
            <person name="Basile A."/>
            <person name="Luo G."/>
            <person name="Schluter A."/>
            <person name="Konstantinidis K.T."/>
            <person name="Angelidaki I."/>
        </authorList>
    </citation>
    <scope>NUCLEOTIDE SEQUENCE [LARGE SCALE GENOMIC DNA]</scope>
    <source>
        <strain evidence="1">AS27yjCOA_65</strain>
    </source>
</reference>
<accession>A0A7X9FR53</accession>
<organism evidence="1 2">
    <name type="scientific">SAR324 cluster bacterium</name>
    <dbReference type="NCBI Taxonomy" id="2024889"/>
    <lineage>
        <taxon>Bacteria</taxon>
        <taxon>Deltaproteobacteria</taxon>
        <taxon>SAR324 cluster</taxon>
    </lineage>
</organism>
<dbReference type="Pfam" id="PF07396">
    <property type="entry name" value="Porin_O_P"/>
    <property type="match status" value="1"/>
</dbReference>
<evidence type="ECO:0000313" key="2">
    <source>
        <dbReference type="Proteomes" id="UP000524246"/>
    </source>
</evidence>
<name>A0A7X9FR53_9DELT</name>
<feature type="non-terminal residue" evidence="1">
    <location>
        <position position="398"/>
    </location>
</feature>
<dbReference type="Gene3D" id="2.40.160.10">
    <property type="entry name" value="Porin"/>
    <property type="match status" value="1"/>
</dbReference>
<protein>
    <recommendedName>
        <fullName evidence="3">Porin</fullName>
    </recommendedName>
</protein>
<dbReference type="SUPFAM" id="SSF56935">
    <property type="entry name" value="Porins"/>
    <property type="match status" value="1"/>
</dbReference>
<comment type="caution">
    <text evidence="1">The sequence shown here is derived from an EMBL/GenBank/DDBJ whole genome shotgun (WGS) entry which is preliminary data.</text>
</comment>
<evidence type="ECO:0000313" key="1">
    <source>
        <dbReference type="EMBL" id="NMC62749.1"/>
    </source>
</evidence>